<keyword evidence="7" id="KW-1185">Reference proteome</keyword>
<dbReference type="STRING" id="1479485.DA73_0238835"/>
<dbReference type="EMBL" id="JHEG04000001">
    <property type="protein sequence ID" value="KAF3889446.1"/>
    <property type="molecule type" value="Genomic_DNA"/>
</dbReference>
<reference evidence="6" key="1">
    <citation type="journal article" date="2015" name="Genome Announc.">
        <title>Draft Genome Sequence of Tolypothrix boutellei Strain VB521301.</title>
        <authorList>
            <person name="Chandrababunaidu M.M."/>
            <person name="Singh D."/>
            <person name="Sen D."/>
            <person name="Bhan S."/>
            <person name="Das S."/>
            <person name="Gupta A."/>
            <person name="Adhikary S.P."/>
            <person name="Tripathy S."/>
        </authorList>
    </citation>
    <scope>NUCLEOTIDE SEQUENCE</scope>
    <source>
        <strain evidence="6">VB521301</strain>
    </source>
</reference>
<evidence type="ECO:0000256" key="4">
    <source>
        <dbReference type="ARBA" id="ARBA00035699"/>
    </source>
</evidence>
<protein>
    <recommendedName>
        <fullName evidence="4">Gas vesicle protein C</fullName>
    </recommendedName>
</protein>
<evidence type="ECO:0000256" key="1">
    <source>
        <dbReference type="ARBA" id="ARBA00022987"/>
    </source>
</evidence>
<comment type="caution">
    <text evidence="6">The sequence shown here is derived from an EMBL/GenBank/DDBJ whole genome shotgun (WGS) entry which is preliminary data.</text>
</comment>
<evidence type="ECO:0000256" key="3">
    <source>
        <dbReference type="ARBA" id="ARBA00035635"/>
    </source>
</evidence>
<dbReference type="GO" id="GO:0031411">
    <property type="term" value="C:gas vesicle"/>
    <property type="evidence" value="ECO:0007669"/>
    <property type="project" value="UniProtKB-SubCell"/>
</dbReference>
<dbReference type="InterPro" id="IPR002003">
    <property type="entry name" value="Gas-vesicle_GvpC"/>
</dbReference>
<dbReference type="NCBIfam" id="TIGR02641">
    <property type="entry name" value="gvpC_cyan_rpt"/>
    <property type="match status" value="1"/>
</dbReference>
<evidence type="ECO:0000313" key="7">
    <source>
        <dbReference type="Proteomes" id="UP000029738"/>
    </source>
</evidence>
<evidence type="ECO:0000256" key="2">
    <source>
        <dbReference type="ARBA" id="ARBA00035108"/>
    </source>
</evidence>
<evidence type="ECO:0000313" key="6">
    <source>
        <dbReference type="EMBL" id="KIE07131.1"/>
    </source>
</evidence>
<dbReference type="AlphaFoldDB" id="A0A0C1N3U8"/>
<gene>
    <name evidence="5" type="primary">gvpC</name>
    <name evidence="6" type="ORF">DA73_0238835</name>
    <name evidence="5" type="ORF">DA73_0400031170</name>
</gene>
<evidence type="ECO:0000313" key="5">
    <source>
        <dbReference type="EMBL" id="KAF3889446.1"/>
    </source>
</evidence>
<name>A0A0C1N3U8_9CYAN</name>
<organism evidence="6">
    <name type="scientific">Tolypothrix bouteillei VB521301</name>
    <dbReference type="NCBI Taxonomy" id="1479485"/>
    <lineage>
        <taxon>Bacteria</taxon>
        <taxon>Bacillati</taxon>
        <taxon>Cyanobacteriota</taxon>
        <taxon>Cyanophyceae</taxon>
        <taxon>Nostocales</taxon>
        <taxon>Tolypothrichaceae</taxon>
        <taxon>Tolypothrix</taxon>
    </lineage>
</organism>
<accession>A0A0C1N3U8</accession>
<comment type="similarity">
    <text evidence="3">Belongs to the gas vesicle GvpC family.</text>
</comment>
<dbReference type="RefSeq" id="WP_050046649.1">
    <property type="nucleotide sequence ID" value="NZ_JHEG04000001.1"/>
</dbReference>
<sequence length="158" mass="18205">MSLREQWYAARQQREQEVRQRQQNVLETRQQIQAEMAALHQYQRAWLEEFCQNLAAETAEFLHNATAERTAMAAVMRESLNNFHTTLQAEVAAFLEATRMQQQETWTEQAQERAAFVAALQDYVWGTAPSFGSIQSDISPVRANPLTQGVNSNDRNWS</sequence>
<dbReference type="EMBL" id="JHEG02000059">
    <property type="protein sequence ID" value="KIE07131.1"/>
    <property type="molecule type" value="Genomic_DNA"/>
</dbReference>
<dbReference type="GO" id="GO:0031412">
    <property type="term" value="P:gas vesicle organization"/>
    <property type="evidence" value="ECO:0007669"/>
    <property type="project" value="InterPro"/>
</dbReference>
<proteinExistence type="inferred from homology"/>
<keyword evidence="1" id="KW-0304">Gas vesicle</keyword>
<dbReference type="Proteomes" id="UP000029738">
    <property type="component" value="Unassembled WGS sequence"/>
</dbReference>
<comment type="subcellular location">
    <subcellularLocation>
        <location evidence="2">Gas vesicle</location>
    </subcellularLocation>
</comment>
<reference evidence="5" key="2">
    <citation type="submission" date="2019-11" db="EMBL/GenBank/DDBJ databases">
        <title>Improved Assembly of Tolypothrix boutellei genome.</title>
        <authorList>
            <person name="Sarangi A.N."/>
            <person name="Mukherjee M."/>
            <person name="Ghosh S."/>
            <person name="Singh D."/>
            <person name="Das A."/>
            <person name="Kant S."/>
            <person name="Prusty A."/>
            <person name="Tripathy S."/>
        </authorList>
    </citation>
    <scope>NUCLEOTIDE SEQUENCE</scope>
    <source>
        <strain evidence="5">VB521301</strain>
    </source>
</reference>
<dbReference type="OrthoDB" id="583388at2"/>